<name>A0AAW4PRL4_9EURY</name>
<dbReference type="AlphaFoldDB" id="A0AAW4PRL4"/>
<comment type="caution">
    <text evidence="2">The sequence shown here is derived from an EMBL/GenBank/DDBJ whole genome shotgun (WGS) entry which is preliminary data.</text>
</comment>
<keyword evidence="3" id="KW-1185">Reference proteome</keyword>
<dbReference type="EMBL" id="RKLR01000004">
    <property type="protein sequence ID" value="MBX0323841.1"/>
    <property type="molecule type" value="Genomic_DNA"/>
</dbReference>
<proteinExistence type="predicted"/>
<gene>
    <name evidence="2" type="ORF">EGH21_12450</name>
</gene>
<dbReference type="Proteomes" id="UP001430377">
    <property type="component" value="Unassembled WGS sequence"/>
</dbReference>
<protein>
    <submittedName>
        <fullName evidence="2">Uncharacterized protein</fullName>
    </submittedName>
</protein>
<sequence>MQRRALLATVGAALGSAGCLSTGDPPADASTGDDAVTSTDDPATTDERTPSADVPDATDVFDGFDCPSFDDGADRTVCYHTATDDAVVLTAEPEVFDPYGGDDDVETLSFVLYNRSEWTVGFNPYDWSLHRFEGEGEWTKVGPDGPVPEPLSLVESGETYRWAVPSASGPSPSDDARRLDRSLSPGVYAFGVTGGYQVVDDSTDAPAERTEFVALARVETAIPLTGSEQTTAQG</sequence>
<evidence type="ECO:0000313" key="2">
    <source>
        <dbReference type="EMBL" id="MBX0323841.1"/>
    </source>
</evidence>
<feature type="region of interest" description="Disordered" evidence="1">
    <location>
        <begin position="16"/>
        <end position="59"/>
    </location>
</feature>
<dbReference type="PROSITE" id="PS51257">
    <property type="entry name" value="PROKAR_LIPOPROTEIN"/>
    <property type="match status" value="1"/>
</dbReference>
<evidence type="ECO:0000256" key="1">
    <source>
        <dbReference type="SAM" id="MobiDB-lite"/>
    </source>
</evidence>
<accession>A0AAW4PRL4</accession>
<evidence type="ECO:0000313" key="3">
    <source>
        <dbReference type="Proteomes" id="UP001430377"/>
    </source>
</evidence>
<reference evidence="2 3" key="1">
    <citation type="submission" date="2021-06" db="EMBL/GenBank/DDBJ databases">
        <title>Halomicroarcula sp. a new haloarchaeum isolated from saline soil.</title>
        <authorList>
            <person name="Duran-Viseras A."/>
            <person name="Sanchez-Porro C."/>
            <person name="Ventosa A."/>
        </authorList>
    </citation>
    <scope>NUCLEOTIDE SEQUENCE [LARGE SCALE GENOMIC DNA]</scope>
    <source>
        <strain evidence="2 3">F13</strain>
    </source>
</reference>
<dbReference type="RefSeq" id="WP_220618803.1">
    <property type="nucleotide sequence ID" value="NZ_RKLR01000004.1"/>
</dbReference>
<organism evidence="2 3">
    <name type="scientific">Haloarcula rubra</name>
    <dbReference type="NCBI Taxonomy" id="2487747"/>
    <lineage>
        <taxon>Archaea</taxon>
        <taxon>Methanobacteriati</taxon>
        <taxon>Methanobacteriota</taxon>
        <taxon>Stenosarchaea group</taxon>
        <taxon>Halobacteria</taxon>
        <taxon>Halobacteriales</taxon>
        <taxon>Haloarculaceae</taxon>
        <taxon>Haloarcula</taxon>
    </lineage>
</organism>